<keyword evidence="2" id="KW-1185">Reference proteome</keyword>
<evidence type="ECO:0000313" key="2">
    <source>
        <dbReference type="Proteomes" id="UP000465112"/>
    </source>
</evidence>
<sequence length="116" mass="13278">MYVFLFSFKPSGSKATLIRASICEGVNRLRRGRGQWVSGSLKCRDAHAVDPSNSIQRECYTQIYIDKHYCGYFCPVFLGCQLKQIMLSRNSLHSSNSSPKNVNCYCLISYYSRKTK</sequence>
<dbReference type="EMBL" id="VHII01000024">
    <property type="protein sequence ID" value="KAF1371581.1"/>
    <property type="molecule type" value="Genomic_DNA"/>
</dbReference>
<proteinExistence type="predicted"/>
<name>A0A6A5DMN5_PERFL</name>
<comment type="caution">
    <text evidence="1">The sequence shown here is derived from an EMBL/GenBank/DDBJ whole genome shotgun (WGS) entry which is preliminary data.</text>
</comment>
<organism evidence="1 2">
    <name type="scientific">Perca fluviatilis</name>
    <name type="common">European perch</name>
    <dbReference type="NCBI Taxonomy" id="8168"/>
    <lineage>
        <taxon>Eukaryota</taxon>
        <taxon>Metazoa</taxon>
        <taxon>Chordata</taxon>
        <taxon>Craniata</taxon>
        <taxon>Vertebrata</taxon>
        <taxon>Euteleostomi</taxon>
        <taxon>Actinopterygii</taxon>
        <taxon>Neopterygii</taxon>
        <taxon>Teleostei</taxon>
        <taxon>Neoteleostei</taxon>
        <taxon>Acanthomorphata</taxon>
        <taxon>Eupercaria</taxon>
        <taxon>Perciformes</taxon>
        <taxon>Percoidei</taxon>
        <taxon>Percidae</taxon>
        <taxon>Percinae</taxon>
        <taxon>Perca</taxon>
    </lineage>
</organism>
<dbReference type="AlphaFoldDB" id="A0A6A5DMN5"/>
<gene>
    <name evidence="1" type="ORF">PFLUV_G00269820</name>
</gene>
<reference evidence="1 2" key="1">
    <citation type="submission" date="2019-06" db="EMBL/GenBank/DDBJ databases">
        <title>A chromosome-scale genome assembly of the European perch, Perca fluviatilis.</title>
        <authorList>
            <person name="Roques C."/>
            <person name="Zahm M."/>
            <person name="Cabau C."/>
            <person name="Klopp C."/>
            <person name="Bouchez O."/>
            <person name="Donnadieu C."/>
            <person name="Kuhl H."/>
            <person name="Gislard M."/>
            <person name="Guendouz S."/>
            <person name="Journot L."/>
            <person name="Haffray P."/>
            <person name="Bestin A."/>
            <person name="Morvezen R."/>
            <person name="Feron R."/>
            <person name="Wen M."/>
            <person name="Jouanno E."/>
            <person name="Herpin A."/>
            <person name="Schartl M."/>
            <person name="Postlethwait J."/>
            <person name="Schaerlinger B."/>
            <person name="Chardard D."/>
            <person name="Lecocq T."/>
            <person name="Poncet C."/>
            <person name="Jaffrelo L."/>
            <person name="Lampietro C."/>
            <person name="Guiguen Y."/>
        </authorList>
    </citation>
    <scope>NUCLEOTIDE SEQUENCE [LARGE SCALE GENOMIC DNA]</scope>
    <source>
        <tissue evidence="1">Blood</tissue>
    </source>
</reference>
<evidence type="ECO:0000313" key="1">
    <source>
        <dbReference type="EMBL" id="KAF1371581.1"/>
    </source>
</evidence>
<accession>A0A6A5DMN5</accession>
<protein>
    <submittedName>
        <fullName evidence="1">Uncharacterized protein</fullName>
    </submittedName>
</protein>
<dbReference type="Proteomes" id="UP000465112">
    <property type="component" value="Chromosome 24"/>
</dbReference>